<dbReference type="InterPro" id="IPR027417">
    <property type="entry name" value="P-loop_NTPase"/>
</dbReference>
<evidence type="ECO:0000313" key="2">
    <source>
        <dbReference type="EMBL" id="RRR78296.1"/>
    </source>
</evidence>
<dbReference type="Gene3D" id="1.25.40.10">
    <property type="entry name" value="Tetratricopeptide repeat domain"/>
    <property type="match status" value="1"/>
</dbReference>
<reference evidence="2 3" key="1">
    <citation type="submission" date="2018-12" db="EMBL/GenBank/DDBJ databases">
        <title>Genome Sequence of Candidatus Viridilinea halotolerans isolated from saline sulfide-rich spring.</title>
        <authorList>
            <person name="Grouzdev D.S."/>
            <person name="Burganskaya E.I."/>
            <person name="Krutkina M.S."/>
            <person name="Sukhacheva M.V."/>
            <person name="Gorlenko V.M."/>
        </authorList>
    </citation>
    <scope>NUCLEOTIDE SEQUENCE [LARGE SCALE GENOMIC DNA]</scope>
    <source>
        <strain evidence="2">Chok-6</strain>
    </source>
</reference>
<organism evidence="2 3">
    <name type="scientific">Candidatus Viridilinea halotolerans</name>
    <dbReference type="NCBI Taxonomy" id="2491704"/>
    <lineage>
        <taxon>Bacteria</taxon>
        <taxon>Bacillati</taxon>
        <taxon>Chloroflexota</taxon>
        <taxon>Chloroflexia</taxon>
        <taxon>Chloroflexales</taxon>
        <taxon>Chloroflexineae</taxon>
        <taxon>Oscillochloridaceae</taxon>
        <taxon>Candidatus Viridilinea</taxon>
    </lineage>
</organism>
<dbReference type="Pfam" id="PF12728">
    <property type="entry name" value="HTH_17"/>
    <property type="match status" value="1"/>
</dbReference>
<gene>
    <name evidence="2" type="ORF">EI684_00520</name>
</gene>
<dbReference type="EMBL" id="RSAS01000022">
    <property type="protein sequence ID" value="RRR78296.1"/>
    <property type="molecule type" value="Genomic_DNA"/>
</dbReference>
<sequence length="956" mass="107763">MSILTLEQAAEYLQITPADLREELEQGKIPGRQIAGQWRISRSALEHFLAQCEPVPNSTLPSTQVASDSLHSTLASADHGVAQSGASDNMPAEGTVTAEATATTDAAHDDKLLAPEAAVALPESAAILGTDSSATAMIEAVPVEDEEIGEERVPVPGNNREDSSKFVARIFVYNQQQGFGYAKSSDGKTIHIDSKYLVTPHPIPFPGDIIEFEWHKSRKGVPQARSIRVIEATSTTYPVQKATIEPPKQILEPKESKVDLYMPRHRPHPNGTRESERLYQLAALANTEGRYDEARKLFKRAIEAGGGVKEYAALAKSEREGGSRSEAIRILKEAIDRFPNQARFYIMHGQIVRSMRKLELAEDIFRNGLSQIPRDAGLRTNLAQTLVQIGSEAALREAGDIYAQLERDGKLNTQDRQYKRFQFLQRNPRANQVYDFFQALTNTKVSIPGQRLLPQAITDIVIETDDQELQESFGLSGAILVRCFQRPAQSAEIVNLKEYLAKLRNNELIGLSDGREVVLNRSLAFIAVPDSSKIRDQIMNILSESSEAIVPIDDSLLQTRNSENVLDTLRDLLGQYLGQRDLYNSTGPVYGVPGRRFFGRERQLVQLADDVYRGQFIGIYGLRKMGKTSLVYQLRDEKLSSDAVAYVDLQASHSQIVRDLAPLYYELENDLYRRLVRRDPHAAALLRLGKYDRYSELPEAAQKIALIFAEDMRAILDELKDGKITSFKRVVIVLDELERILPITGQEGIQGYLEFFGLIRGLMQTERYRGLLSSVVVAANASISERGYWQDRENPVFALYKTVFLPPFSEEETREMIVTLGRGMSVRWEDEAIHSIFAETGGHPFLTRLFCSRIIQNYRNRPLIVTNDMVASQINHFIRSEGDKMGQITELLQRNFPDEENYLEQIALDEPLESLPDEALRHLLGYHLIHAEGGRYRITLNLLRRWLRRRAGVKDE</sequence>
<accession>A0A426UBS6</accession>
<evidence type="ECO:0000313" key="3">
    <source>
        <dbReference type="Proteomes" id="UP000280307"/>
    </source>
</evidence>
<dbReference type="InterPro" id="IPR041657">
    <property type="entry name" value="HTH_17"/>
</dbReference>
<dbReference type="Gene3D" id="3.40.50.300">
    <property type="entry name" value="P-loop containing nucleotide triphosphate hydrolases"/>
    <property type="match status" value="1"/>
</dbReference>
<dbReference type="AlphaFoldDB" id="A0A426UBS6"/>
<dbReference type="Proteomes" id="UP000280307">
    <property type="component" value="Unassembled WGS sequence"/>
</dbReference>
<evidence type="ECO:0000259" key="1">
    <source>
        <dbReference type="Pfam" id="PF12728"/>
    </source>
</evidence>
<protein>
    <submittedName>
        <fullName evidence="2">Helix-turn-helix domain-containing protein</fullName>
    </submittedName>
</protein>
<dbReference type="InterPro" id="IPR011990">
    <property type="entry name" value="TPR-like_helical_dom_sf"/>
</dbReference>
<dbReference type="SUPFAM" id="SSF48452">
    <property type="entry name" value="TPR-like"/>
    <property type="match status" value="1"/>
</dbReference>
<dbReference type="Pfam" id="PF14516">
    <property type="entry name" value="AAA_35"/>
    <property type="match status" value="1"/>
</dbReference>
<dbReference type="PANTHER" id="PTHR34301">
    <property type="entry name" value="DNA-BINDING PROTEIN-RELATED"/>
    <property type="match status" value="1"/>
</dbReference>
<dbReference type="SUPFAM" id="SSF52540">
    <property type="entry name" value="P-loop containing nucleoside triphosphate hydrolases"/>
    <property type="match status" value="1"/>
</dbReference>
<comment type="caution">
    <text evidence="2">The sequence shown here is derived from an EMBL/GenBank/DDBJ whole genome shotgun (WGS) entry which is preliminary data.</text>
</comment>
<dbReference type="PANTHER" id="PTHR34301:SF8">
    <property type="entry name" value="ATPASE DOMAIN-CONTAINING PROTEIN"/>
    <property type="match status" value="1"/>
</dbReference>
<feature type="domain" description="Helix-turn-helix" evidence="1">
    <location>
        <begin position="4"/>
        <end position="52"/>
    </location>
</feature>
<name>A0A426UBS6_9CHLR</name>
<proteinExistence type="predicted"/>